<organism evidence="4 5">
    <name type="scientific">Berryella intestinalis</name>
    <dbReference type="NCBI Taxonomy" id="1531429"/>
    <lineage>
        <taxon>Bacteria</taxon>
        <taxon>Bacillati</taxon>
        <taxon>Actinomycetota</taxon>
        <taxon>Coriobacteriia</taxon>
        <taxon>Eggerthellales</taxon>
        <taxon>Eggerthellaceae</taxon>
        <taxon>Berryella</taxon>
    </lineage>
</organism>
<keyword evidence="2" id="KW-0560">Oxidoreductase</keyword>
<feature type="domain" description="Isopropylmalate dehydrogenase-like" evidence="3">
    <location>
        <begin position="5"/>
        <end position="357"/>
    </location>
</feature>
<accession>A0A0A8BBV8</accession>
<dbReference type="GO" id="GO:0006099">
    <property type="term" value="P:tricarboxylic acid cycle"/>
    <property type="evidence" value="ECO:0007669"/>
    <property type="project" value="TreeGrafter"/>
</dbReference>
<dbReference type="OrthoDB" id="5289857at2"/>
<dbReference type="Gene3D" id="3.40.718.10">
    <property type="entry name" value="Isopropylmalate Dehydrogenase"/>
    <property type="match status" value="1"/>
</dbReference>
<keyword evidence="5" id="KW-1185">Reference proteome</keyword>
<dbReference type="PANTHER" id="PTHR11835">
    <property type="entry name" value="DECARBOXYLATING DEHYDROGENASES-ISOCITRATE, ISOPROPYLMALATE, TARTRATE"/>
    <property type="match status" value="1"/>
</dbReference>
<evidence type="ECO:0000313" key="5">
    <source>
        <dbReference type="Proteomes" id="UP000031121"/>
    </source>
</evidence>
<dbReference type="Pfam" id="PF00180">
    <property type="entry name" value="Iso_dh"/>
    <property type="match status" value="1"/>
</dbReference>
<dbReference type="GO" id="GO:0006102">
    <property type="term" value="P:isocitrate metabolic process"/>
    <property type="evidence" value="ECO:0007669"/>
    <property type="project" value="TreeGrafter"/>
</dbReference>
<dbReference type="SUPFAM" id="SSF53659">
    <property type="entry name" value="Isocitrate/Isopropylmalate dehydrogenase-like"/>
    <property type="match status" value="1"/>
</dbReference>
<name>A0A0A8BBV8_9ACTN</name>
<dbReference type="InterPro" id="IPR019818">
    <property type="entry name" value="IsoCit/isopropylmalate_DH_CS"/>
</dbReference>
<evidence type="ECO:0000313" key="4">
    <source>
        <dbReference type="EMBL" id="AJC12622.1"/>
    </source>
</evidence>
<dbReference type="AlphaFoldDB" id="A0A0A8BBV8"/>
<protein>
    <submittedName>
        <fullName evidence="4">Isocitrate dehydrogenase</fullName>
    </submittedName>
</protein>
<dbReference type="RefSeq" id="WP_039690064.1">
    <property type="nucleotide sequence ID" value="NZ_CP009302.1"/>
</dbReference>
<dbReference type="Proteomes" id="UP000031121">
    <property type="component" value="Chromosome"/>
</dbReference>
<dbReference type="EMBL" id="CP009302">
    <property type="protein sequence ID" value="AJC12622.1"/>
    <property type="molecule type" value="Genomic_DNA"/>
</dbReference>
<comment type="similarity">
    <text evidence="1">Belongs to the isocitrate and isopropylmalate dehydrogenases family.</text>
</comment>
<dbReference type="PROSITE" id="PS00470">
    <property type="entry name" value="IDH_IMDH"/>
    <property type="match status" value="1"/>
</dbReference>
<dbReference type="PANTHER" id="PTHR11835:SF34">
    <property type="entry name" value="ISOCITRATE DEHYDROGENASE [NAD] SUBUNIT ALPHA, MITOCHONDRIAL"/>
    <property type="match status" value="1"/>
</dbReference>
<sequence>MTRHVVTLIPGDGIGVETSAAMQRVVDASGADIEWEVAPAGAECIESEGTPLPESTLESIRKNGVAIKGPIATPVAGGFRSVNVALRKALDLYNCLRPVRSLPGAGGRYEDVDLVIVRENSEDLYAGIEFEQGSEGAGSIIDLCESLGAGSIRRDSGISIKPISVAGSRRIVRAAFEYALAQGRRKVTAVHKANIMKHSDGLFLTVAREVAAEYEGRIAFDERIVDAFCMNLVIEPGQFDVVVFPNLYGDIASDLAAGLVGGLGIAPGANIGDDCAVFEAVHGSAPDIAGQDKANPTAEILSAAMMLDHLGEQGAASRIREAVRRVYADGSCLTGDIRWATGSKEPAASCTAFTDNLIEVMRTL</sequence>
<reference evidence="4 5" key="2">
    <citation type="journal article" date="2015" name="Genome Announc.">
        <title>Complete Genome Sequence of Coriobacteriaceae Strain 68-1-3, a Novel Mucus-Degrading Isolate from the Swine Intestinal Tract.</title>
        <authorList>
            <person name="Looft T."/>
            <person name="Bayles D.O."/>
            <person name="Alt D.P."/>
            <person name="Stanton T.B."/>
        </authorList>
    </citation>
    <scope>NUCLEOTIDE SEQUENCE [LARGE SCALE GENOMIC DNA]</scope>
    <source>
        <strain evidence="4 5">68-1-3</strain>
    </source>
</reference>
<dbReference type="KEGG" id="cbac:JI75_08125"/>
<dbReference type="SMART" id="SM01329">
    <property type="entry name" value="Iso_dh"/>
    <property type="match status" value="1"/>
</dbReference>
<dbReference type="InterPro" id="IPR024084">
    <property type="entry name" value="IsoPropMal-DH-like_dom"/>
</dbReference>
<dbReference type="GO" id="GO:0000287">
    <property type="term" value="F:magnesium ion binding"/>
    <property type="evidence" value="ECO:0007669"/>
    <property type="project" value="InterPro"/>
</dbReference>
<dbReference type="GO" id="GO:0004449">
    <property type="term" value="F:isocitrate dehydrogenase (NAD+) activity"/>
    <property type="evidence" value="ECO:0007669"/>
    <property type="project" value="TreeGrafter"/>
</dbReference>
<dbReference type="HOGENOM" id="CLU_031953_0_1_11"/>
<gene>
    <name evidence="4" type="ORF">JI75_08125</name>
</gene>
<reference evidence="5" key="1">
    <citation type="submission" date="2014-08" db="EMBL/GenBank/DDBJ databases">
        <title>Coriobacteriaceae sp. complete genome.</title>
        <authorList>
            <person name="Looft T."/>
            <person name="Bayles D.O."/>
            <person name="Stanton T.B."/>
        </authorList>
    </citation>
    <scope>NUCLEOTIDE SEQUENCE [LARGE SCALE GENOMIC DNA]</scope>
    <source>
        <strain evidence="5">68-1-3</strain>
    </source>
</reference>
<evidence type="ECO:0000259" key="3">
    <source>
        <dbReference type="SMART" id="SM01329"/>
    </source>
</evidence>
<dbReference type="GO" id="GO:0051287">
    <property type="term" value="F:NAD binding"/>
    <property type="evidence" value="ECO:0007669"/>
    <property type="project" value="InterPro"/>
</dbReference>
<dbReference type="STRING" id="1531429.JI75_08125"/>
<proteinExistence type="inferred from homology"/>
<evidence type="ECO:0000256" key="2">
    <source>
        <dbReference type="ARBA" id="ARBA00023002"/>
    </source>
</evidence>
<evidence type="ECO:0000256" key="1">
    <source>
        <dbReference type="ARBA" id="ARBA00007769"/>
    </source>
</evidence>